<proteinExistence type="inferred from homology"/>
<dbReference type="Proteomes" id="UP000648257">
    <property type="component" value="Unassembled WGS sequence"/>
</dbReference>
<comment type="caution">
    <text evidence="4">The sequence shown here is derived from an EMBL/GenBank/DDBJ whole genome shotgun (WGS) entry which is preliminary data.</text>
</comment>
<sequence length="773" mass="76767">MTIQSYFSKPSAWLPSWLTTWLPIFLIAALSTACGGSGDQGREPILGLPAANLVALNVSPANSSIQIGGIQQFVATASFADGSSRVVSSESSWTSSIAANASISNAGLAQGIVAGSTTITAKYADKTATANLTVISVNLVSIAVTPTNPTVPVGNQQIFKAIGTYSNGTSTDISAITTFSVSNPAIASISASGTATAVSVGATPVVARSGSVSGTTNLNVSPAVLMQLSMAPLNPSVQVGATQALVVTASYSDGSTMNVSANSTYVAATTSVVSVVANTGVVTGLTTGNSVVTATFNGKTISTTVTVTPAQLVSIAVTPASALINIAATQNFVATATYSDGSKANISNTVIWTSSDISKATVLSGGTATGLAVGSSNIAATFQSKSGSALLTVMSAPVITGVTVTPATNTVVAGSSRNFIATATYSDNSTLNITNTANWSSAQPFTATVSPNGLAIGVSAGLATIVAKADGFTGSAELTVTPLLVMTAITVTPSNSSATVGANLQFTATAVFDDLSTQNISDTVVWNSTNPAVATISNSAPKGLASTFVVGNTTITATQGSLSGGTNFTVTAALITGINLRSAESFAVLAGNSITNNSGGLTLITGDIGSPSQTVDPVQTAGYTNYKSGAILATALADVQTAIADANARSCDVNSAAGINLGGQTLPPGVYCYADAITITGTFTMNGPGLYVFRTGSTLDSSSNSIVALNGGASAANVFWVPIAPTTLGANSAFIGTIMTSSAAITMGDMATLQNGRVLSASAVTLRNNVITL</sequence>
<dbReference type="Pfam" id="PF02368">
    <property type="entry name" value="Big_2"/>
    <property type="match status" value="4"/>
</dbReference>
<dbReference type="Gene3D" id="2.60.40.1080">
    <property type="match status" value="6"/>
</dbReference>
<dbReference type="Pfam" id="PF11999">
    <property type="entry name" value="Ice_binding"/>
    <property type="match status" value="1"/>
</dbReference>
<feature type="domain" description="BIG2" evidence="3">
    <location>
        <begin position="485"/>
        <end position="569"/>
    </location>
</feature>
<feature type="domain" description="BIG2" evidence="3">
    <location>
        <begin position="52"/>
        <end position="133"/>
    </location>
</feature>
<feature type="domain" description="BIG2" evidence="3">
    <location>
        <begin position="138"/>
        <end position="219"/>
    </location>
</feature>
<evidence type="ECO:0000259" key="3">
    <source>
        <dbReference type="SMART" id="SM00635"/>
    </source>
</evidence>
<dbReference type="InterPro" id="IPR003343">
    <property type="entry name" value="Big_2"/>
</dbReference>
<dbReference type="InterPro" id="IPR021884">
    <property type="entry name" value="Ice-bd_prot"/>
</dbReference>
<feature type="domain" description="BIG2" evidence="3">
    <location>
        <begin position="311"/>
        <end position="392"/>
    </location>
</feature>
<organism evidence="4 5">
    <name type="scientific">Undibacterium seohonense</name>
    <dbReference type="NCBI Taxonomy" id="1344950"/>
    <lineage>
        <taxon>Bacteria</taxon>
        <taxon>Pseudomonadati</taxon>
        <taxon>Pseudomonadota</taxon>
        <taxon>Betaproteobacteria</taxon>
        <taxon>Burkholderiales</taxon>
        <taxon>Oxalobacteraceae</taxon>
        <taxon>Undibacterium</taxon>
    </lineage>
</organism>
<evidence type="ECO:0000313" key="4">
    <source>
        <dbReference type="EMBL" id="MBC3806548.1"/>
    </source>
</evidence>
<protein>
    <submittedName>
        <fullName evidence="4">Ig-like domain-containing protein</fullName>
    </submittedName>
</protein>
<evidence type="ECO:0000256" key="2">
    <source>
        <dbReference type="ARBA" id="ARBA00022729"/>
    </source>
</evidence>
<evidence type="ECO:0000256" key="1">
    <source>
        <dbReference type="ARBA" id="ARBA00005445"/>
    </source>
</evidence>
<reference evidence="4 5" key="1">
    <citation type="submission" date="2020-08" db="EMBL/GenBank/DDBJ databases">
        <title>Novel species isolated from subtropical streams in China.</title>
        <authorList>
            <person name="Lu H."/>
        </authorList>
    </citation>
    <scope>NUCLEOTIDE SEQUENCE [LARGE SCALE GENOMIC DNA]</scope>
    <source>
        <strain evidence="4 5">KACC 16656</strain>
    </source>
</reference>
<keyword evidence="5" id="KW-1185">Reference proteome</keyword>
<accession>A0ABR6X1K8</accession>
<name>A0ABR6X1K8_9BURK</name>
<evidence type="ECO:0000313" key="5">
    <source>
        <dbReference type="Proteomes" id="UP000648257"/>
    </source>
</evidence>
<gene>
    <name evidence="4" type="ORF">H8K52_04185</name>
</gene>
<dbReference type="SMART" id="SM00635">
    <property type="entry name" value="BID_2"/>
    <property type="match status" value="6"/>
</dbReference>
<keyword evidence="2" id="KW-0732">Signal</keyword>
<dbReference type="SUPFAM" id="SSF49373">
    <property type="entry name" value="Invasin/intimin cell-adhesion fragments"/>
    <property type="match status" value="3"/>
</dbReference>
<feature type="domain" description="BIG2" evidence="3">
    <location>
        <begin position="224"/>
        <end position="306"/>
    </location>
</feature>
<dbReference type="RefSeq" id="WP_186921637.1">
    <property type="nucleotide sequence ID" value="NZ_JACOFW010000003.1"/>
</dbReference>
<dbReference type="InterPro" id="IPR008964">
    <property type="entry name" value="Invasin/intimin_cell_adhesion"/>
</dbReference>
<feature type="domain" description="BIG2" evidence="3">
    <location>
        <begin position="398"/>
        <end position="479"/>
    </location>
</feature>
<dbReference type="EMBL" id="JACOFW010000003">
    <property type="protein sequence ID" value="MBC3806548.1"/>
    <property type="molecule type" value="Genomic_DNA"/>
</dbReference>
<comment type="similarity">
    <text evidence="1">Belongs to the ice-binding protein family.</text>
</comment>